<dbReference type="EMBL" id="CP123971">
    <property type="protein sequence ID" value="WII29432.1"/>
    <property type="molecule type" value="Genomic_DNA"/>
</dbReference>
<name>A0A089RVA1_9LACO</name>
<dbReference type="EC" id="3.4.23.36" evidence="9"/>
<dbReference type="PANTHER" id="PTHR33695:SF1">
    <property type="entry name" value="LIPOPROTEIN SIGNAL PEPTIDASE"/>
    <property type="match status" value="1"/>
</dbReference>
<comment type="subcellular location">
    <subcellularLocation>
        <location evidence="9">Cell membrane</location>
        <topology evidence="9">Multi-pass membrane protein</topology>
    </subcellularLocation>
</comment>
<evidence type="ECO:0000313" key="14">
    <source>
        <dbReference type="Proteomes" id="UP000029488"/>
    </source>
</evidence>
<accession>A0A089RVA1</accession>
<feature type="transmembrane region" description="Helical" evidence="9">
    <location>
        <begin position="59"/>
        <end position="77"/>
    </location>
</feature>
<dbReference type="GO" id="GO:0006508">
    <property type="term" value="P:proteolysis"/>
    <property type="evidence" value="ECO:0007669"/>
    <property type="project" value="UniProtKB-KW"/>
</dbReference>
<feature type="transmembrane region" description="Helical" evidence="9">
    <location>
        <begin position="121"/>
        <end position="142"/>
    </location>
</feature>
<dbReference type="EMBL" id="CP007646">
    <property type="protein sequence ID" value="AIR10522.1"/>
    <property type="molecule type" value="Genomic_DNA"/>
</dbReference>
<evidence type="ECO:0000256" key="7">
    <source>
        <dbReference type="ARBA" id="ARBA00022989"/>
    </source>
</evidence>
<keyword evidence="3 9" id="KW-0645">Protease</keyword>
<organism evidence="12 14">
    <name type="scientific">Ligilactobacillus salivarius</name>
    <dbReference type="NCBI Taxonomy" id="1624"/>
    <lineage>
        <taxon>Bacteria</taxon>
        <taxon>Bacillati</taxon>
        <taxon>Bacillota</taxon>
        <taxon>Bacilli</taxon>
        <taxon>Lactobacillales</taxon>
        <taxon>Lactobacillaceae</taxon>
        <taxon>Ligilactobacillus</taxon>
    </lineage>
</organism>
<evidence type="ECO:0000256" key="1">
    <source>
        <dbReference type="ARBA" id="ARBA00006139"/>
    </source>
</evidence>
<dbReference type="GO" id="GO:0004190">
    <property type="term" value="F:aspartic-type endopeptidase activity"/>
    <property type="evidence" value="ECO:0007669"/>
    <property type="project" value="UniProtKB-UniRule"/>
</dbReference>
<reference evidence="13" key="2">
    <citation type="submission" date="2023-04" db="EMBL/GenBank/DDBJ databases">
        <title>Four porcine-derived lactic acid bacteria strains analyses and their evaluation as potential probiotics based on genomics.</title>
        <authorList>
            <person name="Niu D."/>
        </authorList>
    </citation>
    <scope>NUCLEOTIDE SEQUENCE</scope>
    <source>
        <strain evidence="13">ZSA5</strain>
    </source>
</reference>
<comment type="pathway">
    <text evidence="9">Protein modification; lipoprotein biosynthesis (signal peptide cleavage).</text>
</comment>
<keyword evidence="5 9" id="KW-0064">Aspartyl protease</keyword>
<feature type="transmembrane region" description="Helical" evidence="9">
    <location>
        <begin position="84"/>
        <end position="101"/>
    </location>
</feature>
<dbReference type="PANTHER" id="PTHR33695">
    <property type="entry name" value="LIPOPROTEIN SIGNAL PEPTIDASE"/>
    <property type="match status" value="1"/>
</dbReference>
<dbReference type="Pfam" id="PF01252">
    <property type="entry name" value="Peptidase_A8"/>
    <property type="match status" value="1"/>
</dbReference>
<evidence type="ECO:0000256" key="3">
    <source>
        <dbReference type="ARBA" id="ARBA00022670"/>
    </source>
</evidence>
<dbReference type="NCBIfam" id="TIGR00077">
    <property type="entry name" value="lspA"/>
    <property type="match status" value="1"/>
</dbReference>
<keyword evidence="4 9" id="KW-0812">Transmembrane</keyword>
<dbReference type="InterPro" id="IPR001872">
    <property type="entry name" value="Peptidase_A8"/>
</dbReference>
<evidence type="ECO:0000256" key="11">
    <source>
        <dbReference type="RuleBase" id="RU004181"/>
    </source>
</evidence>
<dbReference type="PROSITE" id="PS00855">
    <property type="entry name" value="SPASE_II"/>
    <property type="match status" value="1"/>
</dbReference>
<keyword evidence="6 9" id="KW-0378">Hydrolase</keyword>
<keyword evidence="7 9" id="KW-1133">Transmembrane helix</keyword>
<dbReference type="GO" id="GO:0005886">
    <property type="term" value="C:plasma membrane"/>
    <property type="evidence" value="ECO:0007669"/>
    <property type="project" value="UniProtKB-SubCell"/>
</dbReference>
<keyword evidence="2 9" id="KW-1003">Cell membrane</keyword>
<evidence type="ECO:0000256" key="8">
    <source>
        <dbReference type="ARBA" id="ARBA00023136"/>
    </source>
</evidence>
<evidence type="ECO:0000256" key="2">
    <source>
        <dbReference type="ARBA" id="ARBA00022475"/>
    </source>
</evidence>
<comment type="catalytic activity">
    <reaction evidence="9 10">
        <text>Release of signal peptides from bacterial membrane prolipoproteins. Hydrolyzes -Xaa-Yaa-Zaa-|-(S,diacylglyceryl)Cys-, in which Xaa is hydrophobic (preferably Leu), and Yaa (Ala or Ser) and Zaa (Gly or Ala) have small, neutral side chains.</text>
        <dbReference type="EC" id="3.4.23.36"/>
    </reaction>
</comment>
<comment type="similarity">
    <text evidence="1 9 11">Belongs to the peptidase A8 family.</text>
</comment>
<evidence type="ECO:0000256" key="5">
    <source>
        <dbReference type="ARBA" id="ARBA00022750"/>
    </source>
</evidence>
<comment type="function">
    <text evidence="9 10">This protein specifically catalyzes the removal of signal peptides from prolipoproteins.</text>
</comment>
<sequence length="148" mass="16783">MWLYIPIIIILIIADQGLKFWISANIKLGTSQVILPNVLALTNVRNDGAAWSVLSGQQWFFTVITIVALGLMGYFFWKLRNDNLYMLAISLLIAGTLGNFIDRIRLGYVVDMFETLFMNFPIFNVADMCLTFGVIIVIIALIKDEKDE</sequence>
<proteinExistence type="inferred from homology"/>
<dbReference type="Proteomes" id="UP000029488">
    <property type="component" value="Chromosome"/>
</dbReference>
<dbReference type="HAMAP" id="MF_00161">
    <property type="entry name" value="LspA"/>
    <property type="match status" value="1"/>
</dbReference>
<dbReference type="RefSeq" id="WP_034982486.1">
    <property type="nucleotide sequence ID" value="NZ_CP007646.1"/>
</dbReference>
<keyword evidence="8 9" id="KW-0472">Membrane</keyword>
<dbReference type="PRINTS" id="PR00781">
    <property type="entry name" value="LIPOSIGPTASE"/>
</dbReference>
<dbReference type="UniPathway" id="UPA00665"/>
<evidence type="ECO:0000256" key="10">
    <source>
        <dbReference type="RuleBase" id="RU000594"/>
    </source>
</evidence>
<evidence type="ECO:0000313" key="12">
    <source>
        <dbReference type="EMBL" id="AIR10522.1"/>
    </source>
</evidence>
<evidence type="ECO:0000256" key="4">
    <source>
        <dbReference type="ARBA" id="ARBA00022692"/>
    </source>
</evidence>
<evidence type="ECO:0000256" key="9">
    <source>
        <dbReference type="HAMAP-Rule" id="MF_00161"/>
    </source>
</evidence>
<feature type="active site" evidence="9">
    <location>
        <position position="111"/>
    </location>
</feature>
<evidence type="ECO:0000313" key="13">
    <source>
        <dbReference type="EMBL" id="WII29432.1"/>
    </source>
</evidence>
<evidence type="ECO:0000256" key="6">
    <source>
        <dbReference type="ARBA" id="ARBA00022801"/>
    </source>
</evidence>
<dbReference type="KEGG" id="lsj:LSJ_0840"/>
<keyword evidence="12" id="KW-0449">Lipoprotein</keyword>
<comment type="caution">
    <text evidence="9">Lacks conserved residue(s) required for the propagation of feature annotation.</text>
</comment>
<reference evidence="12 14" key="1">
    <citation type="journal article" date="2014" name="BMC Genomics">
        <title>Unusual genome complexity in Lactobacillus salivarius JCM1046.</title>
        <authorList>
            <person name="Raftis E.J."/>
            <person name="Forde B.M."/>
            <person name="Claesson M.J."/>
            <person name="O'Toole P.W."/>
        </authorList>
    </citation>
    <scope>NUCLEOTIDE SEQUENCE [LARGE SCALE GENOMIC DNA]</scope>
    <source>
        <strain evidence="12 14">JCM1046</strain>
    </source>
</reference>
<protein>
    <recommendedName>
        <fullName evidence="9">Lipoprotein signal peptidase</fullName>
        <ecNumber evidence="9">3.4.23.36</ecNumber>
    </recommendedName>
    <alternativeName>
        <fullName evidence="9">Prolipoprotein signal peptidase</fullName>
    </alternativeName>
    <alternativeName>
        <fullName evidence="9">Signal peptidase II</fullName>
        <shortName evidence="9">SPase II</shortName>
    </alternativeName>
</protein>
<dbReference type="Proteomes" id="UP001231316">
    <property type="component" value="Chromosome"/>
</dbReference>
<feature type="active site" evidence="9">
    <location>
        <position position="127"/>
    </location>
</feature>
<dbReference type="AlphaFoldDB" id="A0A089RVA1"/>
<gene>
    <name evidence="9 12" type="primary">lspA</name>
    <name evidence="12" type="ORF">LSJ_0840</name>
    <name evidence="13" type="ORF">QFE45_04825</name>
</gene>